<keyword evidence="2" id="KW-0808">Transferase</keyword>
<evidence type="ECO:0000259" key="1">
    <source>
        <dbReference type="Pfam" id="PF08241"/>
    </source>
</evidence>
<name>A0A9D0YNE5_AQUAO</name>
<sequence length="210" mass="23941">MAKITPFEKFTKDYENWFEKNFYLYQSELKVLKLLLEEIAFEKALEIGVGSGRFAKPLGVKFGVDPSPKMVKIAAKRGIKVVLGEAEHLPFKSETFDLVLMVTTICFVENLPQSIGETNRVLKKGGYFLVGFVDKNSLLGKLYEKKKNKSRFYKEAKFFSSEEVIKITEKNSQMVFLKAKQTIFGSENKLYPVLEGLGKGSFVGLLFKKY</sequence>
<evidence type="ECO:0000313" key="2">
    <source>
        <dbReference type="EMBL" id="HIP97986.1"/>
    </source>
</evidence>
<dbReference type="GO" id="GO:0008757">
    <property type="term" value="F:S-adenosylmethionine-dependent methyltransferase activity"/>
    <property type="evidence" value="ECO:0007669"/>
    <property type="project" value="InterPro"/>
</dbReference>
<proteinExistence type="predicted"/>
<dbReference type="CDD" id="cd02440">
    <property type="entry name" value="AdoMet_MTases"/>
    <property type="match status" value="1"/>
</dbReference>
<gene>
    <name evidence="2" type="ORF">EYH37_01270</name>
</gene>
<dbReference type="AlphaFoldDB" id="A0A9D0YNE5"/>
<dbReference type="PANTHER" id="PTHR42912:SF80">
    <property type="entry name" value="METHYLTRANSFERASE DOMAIN-CONTAINING PROTEIN"/>
    <property type="match status" value="1"/>
</dbReference>
<organism evidence="2 3">
    <name type="scientific">Aquifex aeolicus</name>
    <dbReference type="NCBI Taxonomy" id="63363"/>
    <lineage>
        <taxon>Bacteria</taxon>
        <taxon>Pseudomonadati</taxon>
        <taxon>Aquificota</taxon>
        <taxon>Aquificia</taxon>
        <taxon>Aquificales</taxon>
        <taxon>Aquificaceae</taxon>
        <taxon>Aquifex</taxon>
    </lineage>
</organism>
<dbReference type="PANTHER" id="PTHR42912">
    <property type="entry name" value="METHYLTRANSFERASE"/>
    <property type="match status" value="1"/>
</dbReference>
<keyword evidence="2" id="KW-0489">Methyltransferase</keyword>
<comment type="caution">
    <text evidence="2">The sequence shown here is derived from an EMBL/GenBank/DDBJ whole genome shotgun (WGS) entry which is preliminary data.</text>
</comment>
<dbReference type="Proteomes" id="UP000606463">
    <property type="component" value="Unassembled WGS sequence"/>
</dbReference>
<dbReference type="InterPro" id="IPR050508">
    <property type="entry name" value="Methyltransf_Superfamily"/>
</dbReference>
<dbReference type="InterPro" id="IPR013216">
    <property type="entry name" value="Methyltransf_11"/>
</dbReference>
<accession>A0A9D0YNE5</accession>
<evidence type="ECO:0000313" key="3">
    <source>
        <dbReference type="Proteomes" id="UP000606463"/>
    </source>
</evidence>
<dbReference type="EMBL" id="DQVE01000014">
    <property type="protein sequence ID" value="HIP97986.1"/>
    <property type="molecule type" value="Genomic_DNA"/>
</dbReference>
<dbReference type="Gene3D" id="3.40.50.150">
    <property type="entry name" value="Vaccinia Virus protein VP39"/>
    <property type="match status" value="1"/>
</dbReference>
<dbReference type="Pfam" id="PF08241">
    <property type="entry name" value="Methyltransf_11"/>
    <property type="match status" value="1"/>
</dbReference>
<reference evidence="2" key="1">
    <citation type="journal article" date="2020" name="ISME J.">
        <title>Gammaproteobacteria mediating utilization of methyl-, sulfur- and petroleum organic compounds in deep ocean hydrothermal plumes.</title>
        <authorList>
            <person name="Zhou Z."/>
            <person name="Liu Y."/>
            <person name="Pan J."/>
            <person name="Cron B.R."/>
            <person name="Toner B.M."/>
            <person name="Anantharaman K."/>
            <person name="Breier J.A."/>
            <person name="Dick G.J."/>
            <person name="Li M."/>
        </authorList>
    </citation>
    <scope>NUCLEOTIDE SEQUENCE</scope>
    <source>
        <strain evidence="2">SZUA-1501</strain>
    </source>
</reference>
<feature type="domain" description="Methyltransferase type 11" evidence="1">
    <location>
        <begin position="45"/>
        <end position="130"/>
    </location>
</feature>
<dbReference type="InterPro" id="IPR029063">
    <property type="entry name" value="SAM-dependent_MTases_sf"/>
</dbReference>
<dbReference type="SUPFAM" id="SSF53335">
    <property type="entry name" value="S-adenosyl-L-methionine-dependent methyltransferases"/>
    <property type="match status" value="1"/>
</dbReference>
<protein>
    <submittedName>
        <fullName evidence="2">Class I SAM-dependent methyltransferase</fullName>
    </submittedName>
</protein>
<dbReference type="GO" id="GO:0032259">
    <property type="term" value="P:methylation"/>
    <property type="evidence" value="ECO:0007669"/>
    <property type="project" value="UniProtKB-KW"/>
</dbReference>